<evidence type="ECO:0000313" key="1">
    <source>
        <dbReference type="EMBL" id="CDH46895.1"/>
    </source>
</evidence>
<proteinExistence type="predicted"/>
<evidence type="ECO:0008006" key="3">
    <source>
        <dbReference type="Google" id="ProtNLM"/>
    </source>
</evidence>
<sequence length="188" mass="21028">MDWETLYCPNLGCEYYGKPFKIARWVRNGSSRGEPQTRCQACGSSVTLNYGTAYHGLGSDAVKFEIALRTLAEGNSLRATARIVEADKDPIGAWLDRAARQCRAVILSLWRDLPARECPLDELWSFIHTKQDQTGKLARRQRLRRDGWRRLGVVGVCPSLALGIGVCHRQTRSNQRGPTAQAGRVGDR</sequence>
<comment type="caution">
    <text evidence="1">The sequence shown here is derived from an EMBL/GenBank/DDBJ whole genome shotgun (WGS) entry which is preliminary data.</text>
</comment>
<dbReference type="Proteomes" id="UP000019184">
    <property type="component" value="Unassembled WGS sequence"/>
</dbReference>
<protein>
    <recommendedName>
        <fullName evidence="3">Transposase</fullName>
    </recommendedName>
</protein>
<gene>
    <name evidence="1" type="ORF">BN874_640013</name>
</gene>
<reference evidence="1 2" key="1">
    <citation type="journal article" date="2014" name="ISME J.">
        <title>Candidatus Competibacter-lineage genomes retrieved from metagenomes reveal functional metabolic diversity.</title>
        <authorList>
            <person name="McIlroy S.J."/>
            <person name="Albertsen M."/>
            <person name="Andresen E.K."/>
            <person name="Saunders A.M."/>
            <person name="Kristiansen R."/>
            <person name="Stokholm-Bjerregaard M."/>
            <person name="Nielsen K.L."/>
            <person name="Nielsen P.H."/>
        </authorList>
    </citation>
    <scope>NUCLEOTIDE SEQUENCE [LARGE SCALE GENOMIC DNA]</scope>
    <source>
        <strain evidence="1 2">Run_B_J11</strain>
    </source>
</reference>
<keyword evidence="2" id="KW-1185">Reference proteome</keyword>
<dbReference type="AlphaFoldDB" id="A0A7U7J553"/>
<organism evidence="1 2">
    <name type="scientific">Candidatus Contendobacter odensis Run_B_J11</name>
    <dbReference type="NCBI Taxonomy" id="1400861"/>
    <lineage>
        <taxon>Bacteria</taxon>
        <taxon>Pseudomonadati</taxon>
        <taxon>Pseudomonadota</taxon>
        <taxon>Gammaproteobacteria</taxon>
        <taxon>Candidatus Competibacteraceae</taxon>
        <taxon>Candidatus Contendibacter</taxon>
    </lineage>
</organism>
<accession>A0A7U7J553</accession>
<dbReference type="EMBL" id="CBTK010000281">
    <property type="protein sequence ID" value="CDH46895.1"/>
    <property type="molecule type" value="Genomic_DNA"/>
</dbReference>
<evidence type="ECO:0000313" key="2">
    <source>
        <dbReference type="Proteomes" id="UP000019184"/>
    </source>
</evidence>
<name>A0A7U7J553_9GAMM</name>